<comment type="caution">
    <text evidence="1">The sequence shown here is derived from an EMBL/GenBank/DDBJ whole genome shotgun (WGS) entry which is preliminary data.</text>
</comment>
<organism evidence="1 2">
    <name type="scientific">Yoonia ponticola</name>
    <dbReference type="NCBI Taxonomy" id="1524255"/>
    <lineage>
        <taxon>Bacteria</taxon>
        <taxon>Pseudomonadati</taxon>
        <taxon>Pseudomonadota</taxon>
        <taxon>Alphaproteobacteria</taxon>
        <taxon>Rhodobacterales</taxon>
        <taxon>Paracoccaceae</taxon>
        <taxon>Yoonia</taxon>
    </lineage>
</organism>
<evidence type="ECO:0000313" key="2">
    <source>
        <dbReference type="Proteomes" id="UP000535415"/>
    </source>
</evidence>
<keyword evidence="2" id="KW-1185">Reference proteome</keyword>
<accession>A0A7W9BP24</accession>
<dbReference type="Proteomes" id="UP000535415">
    <property type="component" value="Unassembled WGS sequence"/>
</dbReference>
<proteinExistence type="predicted"/>
<dbReference type="EMBL" id="JACIJM010000025">
    <property type="protein sequence ID" value="MBB5724092.1"/>
    <property type="molecule type" value="Genomic_DNA"/>
</dbReference>
<evidence type="ECO:0000313" key="1">
    <source>
        <dbReference type="EMBL" id="MBB5724092.1"/>
    </source>
</evidence>
<gene>
    <name evidence="1" type="ORF">FHS72_003749</name>
</gene>
<name>A0A7W9BP24_9RHOB</name>
<protein>
    <submittedName>
        <fullName evidence="1">Uncharacterized protein</fullName>
    </submittedName>
</protein>
<dbReference type="AlphaFoldDB" id="A0A7W9BP24"/>
<sequence length="92" mass="10209">MSGADIQPGMLCRTWGDRHGGVEICRSLPSTSVSRMALEASFSVVEIKGFYLRRPAFRKGRRFADMIGHKHSYVQRDDQLAAMAAEQPRPGG</sequence>
<reference evidence="1 2" key="1">
    <citation type="submission" date="2020-08" db="EMBL/GenBank/DDBJ databases">
        <title>Genomic Encyclopedia of Type Strains, Phase IV (KMG-IV): sequencing the most valuable type-strain genomes for metagenomic binning, comparative biology and taxonomic classification.</title>
        <authorList>
            <person name="Goeker M."/>
        </authorList>
    </citation>
    <scope>NUCLEOTIDE SEQUENCE [LARGE SCALE GENOMIC DNA]</scope>
    <source>
        <strain evidence="1 2">DSM 101064</strain>
    </source>
</reference>